<dbReference type="Pfam" id="PF10604">
    <property type="entry name" value="Polyketide_cyc2"/>
    <property type="match status" value="1"/>
</dbReference>
<comment type="caution">
    <text evidence="1">The sequence shown here is derived from an EMBL/GenBank/DDBJ whole genome shotgun (WGS) entry which is preliminary data.</text>
</comment>
<gene>
    <name evidence="1" type="ORF">ACFPZN_16680</name>
</gene>
<dbReference type="SUPFAM" id="SSF55961">
    <property type="entry name" value="Bet v1-like"/>
    <property type="match status" value="1"/>
</dbReference>
<name>A0ABW0ZVE4_9ACTN</name>
<dbReference type="PANTHER" id="PTHR39332">
    <property type="entry name" value="BLL4707 PROTEIN"/>
    <property type="match status" value="1"/>
</dbReference>
<proteinExistence type="predicted"/>
<sequence length="148" mass="16200">MTESHASSYASAVLNAPADEVWSYLRDFANLAEWMPGVETGVIEDGGPADRVGCVRRLIGPGDSVFRERLSSLDDDGRTYTYDVLECPLPVREGRSRIRVAPVTDTGQSFVEWSGEFSTDPADREAMEKTFATGIYATGIGALRKRFG</sequence>
<dbReference type="InterPro" id="IPR023393">
    <property type="entry name" value="START-like_dom_sf"/>
</dbReference>
<keyword evidence="2" id="KW-1185">Reference proteome</keyword>
<evidence type="ECO:0000313" key="2">
    <source>
        <dbReference type="Proteomes" id="UP001596074"/>
    </source>
</evidence>
<reference evidence="2" key="1">
    <citation type="journal article" date="2019" name="Int. J. Syst. Evol. Microbiol.">
        <title>The Global Catalogue of Microorganisms (GCM) 10K type strain sequencing project: providing services to taxonomists for standard genome sequencing and annotation.</title>
        <authorList>
            <consortium name="The Broad Institute Genomics Platform"/>
            <consortium name="The Broad Institute Genome Sequencing Center for Infectious Disease"/>
            <person name="Wu L."/>
            <person name="Ma J."/>
        </authorList>
    </citation>
    <scope>NUCLEOTIDE SEQUENCE [LARGE SCALE GENOMIC DNA]</scope>
    <source>
        <strain evidence="2">KCTC 42087</strain>
    </source>
</reference>
<dbReference type="CDD" id="cd07821">
    <property type="entry name" value="PYR_PYL_RCAR_like"/>
    <property type="match status" value="1"/>
</dbReference>
<protein>
    <submittedName>
        <fullName evidence="1">SRPBCC family protein</fullName>
    </submittedName>
</protein>
<evidence type="ECO:0000313" key="1">
    <source>
        <dbReference type="EMBL" id="MFC5747265.1"/>
    </source>
</evidence>
<dbReference type="Proteomes" id="UP001596074">
    <property type="component" value="Unassembled WGS sequence"/>
</dbReference>
<dbReference type="EMBL" id="JBHSON010000020">
    <property type="protein sequence ID" value="MFC5747265.1"/>
    <property type="molecule type" value="Genomic_DNA"/>
</dbReference>
<organism evidence="1 2">
    <name type="scientific">Actinomadura rugatobispora</name>
    <dbReference type="NCBI Taxonomy" id="1994"/>
    <lineage>
        <taxon>Bacteria</taxon>
        <taxon>Bacillati</taxon>
        <taxon>Actinomycetota</taxon>
        <taxon>Actinomycetes</taxon>
        <taxon>Streptosporangiales</taxon>
        <taxon>Thermomonosporaceae</taxon>
        <taxon>Actinomadura</taxon>
    </lineage>
</organism>
<dbReference type="RefSeq" id="WP_378282880.1">
    <property type="nucleotide sequence ID" value="NZ_JBHSON010000020.1"/>
</dbReference>
<dbReference type="Gene3D" id="3.30.530.20">
    <property type="match status" value="1"/>
</dbReference>
<accession>A0ABW0ZVE4</accession>
<dbReference type="InterPro" id="IPR019587">
    <property type="entry name" value="Polyketide_cyclase/dehydratase"/>
</dbReference>
<dbReference type="PANTHER" id="PTHR39332:SF7">
    <property type="entry name" value="SRPBCC FAMILY PROTEIN"/>
    <property type="match status" value="1"/>
</dbReference>